<sequence>MIRRDSFAGSGNGTVGYVRRSTDKQEQSIEDQKNAISAYIAENGLRFLRFYIDDAISGTSTLGRRAFQQMIKDAESSPRPFDIIAVYDIKRFGRLDNDEAGYYRYLLRTHGIEVRYVSENFNGDTTDDLLRPVKQWQARQESKDLSKVTIRGLLSKSGSGFWMGGTPP</sequence>
<dbReference type="CDD" id="cd00338">
    <property type="entry name" value="Ser_Recombinase"/>
    <property type="match status" value="1"/>
</dbReference>
<evidence type="ECO:0000259" key="2">
    <source>
        <dbReference type="PROSITE" id="PS51736"/>
    </source>
</evidence>
<proteinExistence type="predicted"/>
<protein>
    <recommendedName>
        <fullName evidence="2">Resolvase/invertase-type recombinase catalytic domain-containing protein</fullName>
    </recommendedName>
</protein>
<dbReference type="PANTHER" id="PTHR30461">
    <property type="entry name" value="DNA-INVERTASE FROM LAMBDOID PROPHAGE"/>
    <property type="match status" value="1"/>
</dbReference>
<evidence type="ECO:0000313" key="3">
    <source>
        <dbReference type="EMBL" id="GAF67431.1"/>
    </source>
</evidence>
<dbReference type="SMART" id="SM00857">
    <property type="entry name" value="Resolvase"/>
    <property type="match status" value="1"/>
</dbReference>
<organism evidence="3">
    <name type="scientific">marine sediment metagenome</name>
    <dbReference type="NCBI Taxonomy" id="412755"/>
    <lineage>
        <taxon>unclassified sequences</taxon>
        <taxon>metagenomes</taxon>
        <taxon>ecological metagenomes</taxon>
    </lineage>
</organism>
<dbReference type="SUPFAM" id="SSF53041">
    <property type="entry name" value="Resolvase-like"/>
    <property type="match status" value="1"/>
</dbReference>
<accession>X0RWP8</accession>
<dbReference type="Gene3D" id="3.40.50.1390">
    <property type="entry name" value="Resolvase, N-terminal catalytic domain"/>
    <property type="match status" value="1"/>
</dbReference>
<comment type="caution">
    <text evidence="3">The sequence shown here is derived from an EMBL/GenBank/DDBJ whole genome shotgun (WGS) entry which is preliminary data.</text>
</comment>
<feature type="non-terminal residue" evidence="3">
    <location>
        <position position="168"/>
    </location>
</feature>
<dbReference type="InterPro" id="IPR050639">
    <property type="entry name" value="SSR_resolvase"/>
</dbReference>
<dbReference type="Pfam" id="PF00239">
    <property type="entry name" value="Resolvase"/>
    <property type="match status" value="1"/>
</dbReference>
<reference evidence="3" key="1">
    <citation type="journal article" date="2014" name="Front. Microbiol.">
        <title>High frequency of phylogenetically diverse reductive dehalogenase-homologous genes in deep subseafloor sedimentary metagenomes.</title>
        <authorList>
            <person name="Kawai M."/>
            <person name="Futagami T."/>
            <person name="Toyoda A."/>
            <person name="Takaki Y."/>
            <person name="Nishi S."/>
            <person name="Hori S."/>
            <person name="Arai W."/>
            <person name="Tsubouchi T."/>
            <person name="Morono Y."/>
            <person name="Uchiyama I."/>
            <person name="Ito T."/>
            <person name="Fujiyama A."/>
            <person name="Inagaki F."/>
            <person name="Takami H."/>
        </authorList>
    </citation>
    <scope>NUCLEOTIDE SEQUENCE</scope>
    <source>
        <strain evidence="3">Expedition CK06-06</strain>
    </source>
</reference>
<evidence type="ECO:0000256" key="1">
    <source>
        <dbReference type="SAM" id="MobiDB-lite"/>
    </source>
</evidence>
<dbReference type="PANTHER" id="PTHR30461:SF23">
    <property type="entry name" value="DNA RECOMBINASE-RELATED"/>
    <property type="match status" value="1"/>
</dbReference>
<dbReference type="InterPro" id="IPR006119">
    <property type="entry name" value="Resolv_N"/>
</dbReference>
<dbReference type="InterPro" id="IPR036162">
    <property type="entry name" value="Resolvase-like_N_sf"/>
</dbReference>
<dbReference type="GO" id="GO:0003677">
    <property type="term" value="F:DNA binding"/>
    <property type="evidence" value="ECO:0007669"/>
    <property type="project" value="InterPro"/>
</dbReference>
<dbReference type="AlphaFoldDB" id="X0RWP8"/>
<gene>
    <name evidence="3" type="ORF">S01H1_16736</name>
</gene>
<dbReference type="GO" id="GO:0000150">
    <property type="term" value="F:DNA strand exchange activity"/>
    <property type="evidence" value="ECO:0007669"/>
    <property type="project" value="InterPro"/>
</dbReference>
<name>X0RWP8_9ZZZZ</name>
<feature type="region of interest" description="Disordered" evidence="1">
    <location>
        <begin position="1"/>
        <end position="27"/>
    </location>
</feature>
<dbReference type="PROSITE" id="PS51736">
    <property type="entry name" value="RECOMBINASES_3"/>
    <property type="match status" value="1"/>
</dbReference>
<dbReference type="EMBL" id="BARS01008822">
    <property type="protein sequence ID" value="GAF67431.1"/>
    <property type="molecule type" value="Genomic_DNA"/>
</dbReference>
<feature type="domain" description="Resolvase/invertase-type recombinase catalytic" evidence="2">
    <location>
        <begin position="13"/>
        <end position="160"/>
    </location>
</feature>